<keyword evidence="7" id="KW-1185">Reference proteome</keyword>
<evidence type="ECO:0000256" key="1">
    <source>
        <dbReference type="ARBA" id="ARBA00006926"/>
    </source>
</evidence>
<proteinExistence type="inferred from homology"/>
<accession>A0A4Y3TT71</accession>
<evidence type="ECO:0000313" key="6">
    <source>
        <dbReference type="EMBL" id="GEB84934.1"/>
    </source>
</evidence>
<dbReference type="RefSeq" id="WP_141374847.1">
    <property type="nucleotide sequence ID" value="NZ_BAPL01000030.1"/>
</dbReference>
<feature type="active site" evidence="4">
    <location>
        <position position="36"/>
    </location>
</feature>
<evidence type="ECO:0000256" key="5">
    <source>
        <dbReference type="RuleBase" id="RU000499"/>
    </source>
</evidence>
<evidence type="ECO:0000256" key="4">
    <source>
        <dbReference type="PIRSR" id="PIRSR000303-1"/>
    </source>
</evidence>
<dbReference type="PIRSF" id="PIRSF000303">
    <property type="entry name" value="Glutathion_perox"/>
    <property type="match status" value="1"/>
</dbReference>
<keyword evidence="3 5" id="KW-0560">Oxidoreductase</keyword>
<organism evidence="6 7">
    <name type="scientific">Acetobacter peroxydans</name>
    <dbReference type="NCBI Taxonomy" id="104098"/>
    <lineage>
        <taxon>Bacteria</taxon>
        <taxon>Pseudomonadati</taxon>
        <taxon>Pseudomonadota</taxon>
        <taxon>Alphaproteobacteria</taxon>
        <taxon>Acetobacterales</taxon>
        <taxon>Acetobacteraceae</taxon>
        <taxon>Acetobacter</taxon>
    </lineage>
</organism>
<dbReference type="Pfam" id="PF00255">
    <property type="entry name" value="GSHPx"/>
    <property type="match status" value="1"/>
</dbReference>
<dbReference type="OrthoDB" id="9785502at2"/>
<dbReference type="GO" id="GO:0034599">
    <property type="term" value="P:cellular response to oxidative stress"/>
    <property type="evidence" value="ECO:0007669"/>
    <property type="project" value="TreeGrafter"/>
</dbReference>
<comment type="caution">
    <text evidence="6">The sequence shown here is derived from an EMBL/GenBank/DDBJ whole genome shotgun (WGS) entry which is preliminary data.</text>
</comment>
<protein>
    <recommendedName>
        <fullName evidence="5">Glutathione peroxidase</fullName>
    </recommendedName>
</protein>
<dbReference type="CDD" id="cd00340">
    <property type="entry name" value="GSH_Peroxidase"/>
    <property type="match status" value="1"/>
</dbReference>
<dbReference type="PANTHER" id="PTHR11592">
    <property type="entry name" value="GLUTATHIONE PEROXIDASE"/>
    <property type="match status" value="1"/>
</dbReference>
<dbReference type="EMBL" id="BJMV01000002">
    <property type="protein sequence ID" value="GEB84934.1"/>
    <property type="molecule type" value="Genomic_DNA"/>
</dbReference>
<gene>
    <name evidence="6" type="ORF">APE01nite_07310</name>
</gene>
<dbReference type="PROSITE" id="PS51355">
    <property type="entry name" value="GLUTATHIONE_PEROXID_3"/>
    <property type="match status" value="1"/>
</dbReference>
<evidence type="ECO:0000256" key="2">
    <source>
        <dbReference type="ARBA" id="ARBA00022559"/>
    </source>
</evidence>
<keyword evidence="2 5" id="KW-0575">Peroxidase</keyword>
<dbReference type="InterPro" id="IPR029759">
    <property type="entry name" value="GPX_AS"/>
</dbReference>
<dbReference type="InterPro" id="IPR036249">
    <property type="entry name" value="Thioredoxin-like_sf"/>
</dbReference>
<dbReference type="Proteomes" id="UP000317730">
    <property type="component" value="Unassembled WGS sequence"/>
</dbReference>
<dbReference type="SUPFAM" id="SSF52833">
    <property type="entry name" value="Thioredoxin-like"/>
    <property type="match status" value="1"/>
</dbReference>
<dbReference type="InterPro" id="IPR000889">
    <property type="entry name" value="Glutathione_peroxidase"/>
</dbReference>
<dbReference type="PANTHER" id="PTHR11592:SF78">
    <property type="entry name" value="GLUTATHIONE PEROXIDASE"/>
    <property type="match status" value="1"/>
</dbReference>
<dbReference type="PROSITE" id="PS00460">
    <property type="entry name" value="GLUTATHIONE_PEROXID_1"/>
    <property type="match status" value="1"/>
</dbReference>
<dbReference type="PRINTS" id="PR01011">
    <property type="entry name" value="GLUTPROXDASE"/>
</dbReference>
<evidence type="ECO:0000256" key="3">
    <source>
        <dbReference type="ARBA" id="ARBA00023002"/>
    </source>
</evidence>
<dbReference type="Gene3D" id="3.40.30.10">
    <property type="entry name" value="Glutaredoxin"/>
    <property type="match status" value="1"/>
</dbReference>
<dbReference type="AlphaFoldDB" id="A0A4Y3TT71"/>
<sequence length="161" mass="18110">MTCVYDFILPSLEGGTIDLSVYRDRPVLLANTASLCGFTPQYQGLQALWTQYHKAGLVIVGIPSNDFGHQEPGTSEEIASFCQRNYGVSFPMAARSSVRGADAIPLFRWLDNELGFFARPRWNFYKYLTDRHGLPTAWFSSLTPPTAWRVRKAVERALQSA</sequence>
<comment type="similarity">
    <text evidence="1 5">Belongs to the glutathione peroxidase family.</text>
</comment>
<name>A0A4Y3TT71_9PROT</name>
<dbReference type="GO" id="GO:0004601">
    <property type="term" value="F:peroxidase activity"/>
    <property type="evidence" value="ECO:0007669"/>
    <property type="project" value="UniProtKB-KW"/>
</dbReference>
<reference evidence="6 7" key="1">
    <citation type="submission" date="2019-06" db="EMBL/GenBank/DDBJ databases">
        <title>Whole genome shotgun sequence of Acetobacter peroxydans NBRC 13755.</title>
        <authorList>
            <person name="Hosoyama A."/>
            <person name="Uohara A."/>
            <person name="Ohji S."/>
            <person name="Ichikawa N."/>
        </authorList>
    </citation>
    <scope>NUCLEOTIDE SEQUENCE [LARGE SCALE GENOMIC DNA]</scope>
    <source>
        <strain evidence="6 7">NBRC 13755</strain>
    </source>
</reference>
<evidence type="ECO:0000313" key="7">
    <source>
        <dbReference type="Proteomes" id="UP000317730"/>
    </source>
</evidence>